<feature type="compositionally biased region" description="Basic and acidic residues" evidence="1">
    <location>
        <begin position="46"/>
        <end position="56"/>
    </location>
</feature>
<organism evidence="2 3">
    <name type="scientific">Natrarchaeobaculum sulfurireducens</name>
    <dbReference type="NCBI Taxonomy" id="2044521"/>
    <lineage>
        <taxon>Archaea</taxon>
        <taxon>Methanobacteriati</taxon>
        <taxon>Methanobacteriota</taxon>
        <taxon>Stenosarchaea group</taxon>
        <taxon>Halobacteria</taxon>
        <taxon>Halobacteriales</taxon>
        <taxon>Natrialbaceae</taxon>
        <taxon>Natrarchaeobaculum</taxon>
    </lineage>
</organism>
<evidence type="ECO:0000256" key="1">
    <source>
        <dbReference type="SAM" id="MobiDB-lite"/>
    </source>
</evidence>
<protein>
    <submittedName>
        <fullName evidence="2">Uncharacterized protein</fullName>
    </submittedName>
</protein>
<proteinExistence type="predicted"/>
<feature type="region of interest" description="Disordered" evidence="1">
    <location>
        <begin position="25"/>
        <end position="56"/>
    </location>
</feature>
<dbReference type="Proteomes" id="UP000258707">
    <property type="component" value="Chromosome"/>
</dbReference>
<evidence type="ECO:0000313" key="3">
    <source>
        <dbReference type="Proteomes" id="UP000258707"/>
    </source>
</evidence>
<gene>
    <name evidence="2" type="ORF">AArc1_1282</name>
</gene>
<evidence type="ECO:0000313" key="2">
    <source>
        <dbReference type="EMBL" id="AXR77621.1"/>
    </source>
</evidence>
<dbReference type="AlphaFoldDB" id="A0A346PDM6"/>
<reference evidence="3" key="1">
    <citation type="submission" date="2017-10" db="EMBL/GenBank/DDBJ databases">
        <title>Phenotypic and genomic properties of facultatively anaerobic sulfur-reducing natronoarchaea from hypersaline soda lakes.</title>
        <authorList>
            <person name="Sorokin D.Y."/>
            <person name="Kublanov I.V."/>
            <person name="Roman P."/>
            <person name="Sinninghe Damste J.S."/>
            <person name="Golyshin P.N."/>
            <person name="Rojo D."/>
            <person name="Ciordia S."/>
            <person name="Mena Md.C."/>
            <person name="Ferrer M."/>
            <person name="Messina E."/>
            <person name="Smedile F."/>
            <person name="La Spada G."/>
            <person name="La Cono V."/>
            <person name="Yakimov M.M."/>
        </authorList>
    </citation>
    <scope>NUCLEOTIDE SEQUENCE [LARGE SCALE GENOMIC DNA]</scope>
    <source>
        <strain evidence="3">AArc1</strain>
    </source>
</reference>
<accession>A0A346PDM6</accession>
<dbReference type="EMBL" id="CP024047">
    <property type="protein sequence ID" value="AXR77621.1"/>
    <property type="molecule type" value="Genomic_DNA"/>
</dbReference>
<sequence length="56" mass="6180">MIETSDYGSGSVSVVSSNQWRYRIGVSRPTRSAREGLEKNTTTKADVTRRSLADSD</sequence>
<name>A0A346PDM6_9EURY</name>
<dbReference type="KEGG" id="nan:AArc1_1282"/>